<dbReference type="Proteomes" id="UP000663829">
    <property type="component" value="Unassembled WGS sequence"/>
</dbReference>
<keyword evidence="1" id="KW-0732">Signal</keyword>
<organism evidence="2 4">
    <name type="scientific">Didymodactylos carnosus</name>
    <dbReference type="NCBI Taxonomy" id="1234261"/>
    <lineage>
        <taxon>Eukaryota</taxon>
        <taxon>Metazoa</taxon>
        <taxon>Spiralia</taxon>
        <taxon>Gnathifera</taxon>
        <taxon>Rotifera</taxon>
        <taxon>Eurotatoria</taxon>
        <taxon>Bdelloidea</taxon>
        <taxon>Philodinida</taxon>
        <taxon>Philodinidae</taxon>
        <taxon>Didymodactylos</taxon>
    </lineage>
</organism>
<evidence type="ECO:0000313" key="3">
    <source>
        <dbReference type="EMBL" id="CAF4117062.1"/>
    </source>
</evidence>
<comment type="caution">
    <text evidence="2">The sequence shown here is derived from an EMBL/GenBank/DDBJ whole genome shotgun (WGS) entry which is preliminary data.</text>
</comment>
<dbReference type="EMBL" id="CAJNOQ010012361">
    <property type="protein sequence ID" value="CAF1298311.1"/>
    <property type="molecule type" value="Genomic_DNA"/>
</dbReference>
<keyword evidence="4" id="KW-1185">Reference proteome</keyword>
<feature type="signal peptide" evidence="1">
    <location>
        <begin position="1"/>
        <end position="19"/>
    </location>
</feature>
<feature type="chain" id="PRO_5036227214" evidence="1">
    <location>
        <begin position="20"/>
        <end position="66"/>
    </location>
</feature>
<protein>
    <submittedName>
        <fullName evidence="2">Uncharacterized protein</fullName>
    </submittedName>
</protein>
<dbReference type="AlphaFoldDB" id="A0A815DHL6"/>
<evidence type="ECO:0000256" key="1">
    <source>
        <dbReference type="SAM" id="SignalP"/>
    </source>
</evidence>
<dbReference type="EMBL" id="CAJOBC010036103">
    <property type="protein sequence ID" value="CAF4117062.1"/>
    <property type="molecule type" value="Genomic_DNA"/>
</dbReference>
<proteinExistence type="predicted"/>
<reference evidence="2" key="1">
    <citation type="submission" date="2021-02" db="EMBL/GenBank/DDBJ databases">
        <authorList>
            <person name="Nowell W R."/>
        </authorList>
    </citation>
    <scope>NUCLEOTIDE SEQUENCE</scope>
</reference>
<gene>
    <name evidence="2" type="ORF">GPM918_LOCUS28391</name>
    <name evidence="3" type="ORF">SRO942_LOCUS28887</name>
</gene>
<dbReference type="Proteomes" id="UP000681722">
    <property type="component" value="Unassembled WGS sequence"/>
</dbReference>
<evidence type="ECO:0000313" key="2">
    <source>
        <dbReference type="EMBL" id="CAF1298311.1"/>
    </source>
</evidence>
<sequence length="66" mass="7504">MMLLAWLQKLLRTFDTVSGLADLAQQHLKKAVEYISELQQKDLRRLSCSPSFSVCGIKISRLPDLV</sequence>
<accession>A0A815DHL6</accession>
<evidence type="ECO:0000313" key="4">
    <source>
        <dbReference type="Proteomes" id="UP000663829"/>
    </source>
</evidence>
<name>A0A815DHL6_9BILA</name>